<name>A0A517PL01_9PLAN</name>
<organism evidence="2 3">
    <name type="scientific">Gimesia chilikensis</name>
    <dbReference type="NCBI Taxonomy" id="2605989"/>
    <lineage>
        <taxon>Bacteria</taxon>
        <taxon>Pseudomonadati</taxon>
        <taxon>Planctomycetota</taxon>
        <taxon>Planctomycetia</taxon>
        <taxon>Planctomycetales</taxon>
        <taxon>Planctomycetaceae</taxon>
        <taxon>Gimesia</taxon>
    </lineage>
</organism>
<dbReference type="RefSeq" id="WP_197997053.1">
    <property type="nucleotide sequence ID" value="NZ_CP036266.1"/>
</dbReference>
<gene>
    <name evidence="2" type="ORF">HG66A1_18350</name>
</gene>
<dbReference type="EMBL" id="CP036266">
    <property type="protein sequence ID" value="QDT20050.1"/>
    <property type="molecule type" value="Genomic_DNA"/>
</dbReference>
<dbReference type="AlphaFoldDB" id="A0A517PL01"/>
<accession>A0A517PL01</accession>
<evidence type="ECO:0000259" key="1">
    <source>
        <dbReference type="SMART" id="SM00860"/>
    </source>
</evidence>
<proteinExistence type="predicted"/>
<dbReference type="InterPro" id="IPR037883">
    <property type="entry name" value="Knr4/Smi1-like_sf"/>
</dbReference>
<evidence type="ECO:0000313" key="3">
    <source>
        <dbReference type="Proteomes" id="UP000320421"/>
    </source>
</evidence>
<feature type="domain" description="Knr4/Smi1-like" evidence="1">
    <location>
        <begin position="10"/>
        <end position="126"/>
    </location>
</feature>
<dbReference type="InterPro" id="IPR018958">
    <property type="entry name" value="Knr4/Smi1-like_dom"/>
</dbReference>
<dbReference type="SMART" id="SM00860">
    <property type="entry name" value="SMI1_KNR4"/>
    <property type="match status" value="1"/>
</dbReference>
<reference evidence="2 3" key="1">
    <citation type="submission" date="2019-02" db="EMBL/GenBank/DDBJ databases">
        <title>Deep-cultivation of Planctomycetes and their phenomic and genomic characterization uncovers novel biology.</title>
        <authorList>
            <person name="Wiegand S."/>
            <person name="Jogler M."/>
            <person name="Boedeker C."/>
            <person name="Pinto D."/>
            <person name="Vollmers J."/>
            <person name="Rivas-Marin E."/>
            <person name="Kohn T."/>
            <person name="Peeters S.H."/>
            <person name="Heuer A."/>
            <person name="Rast P."/>
            <person name="Oberbeckmann S."/>
            <person name="Bunk B."/>
            <person name="Jeske O."/>
            <person name="Meyerdierks A."/>
            <person name="Storesund J.E."/>
            <person name="Kallscheuer N."/>
            <person name="Luecker S."/>
            <person name="Lage O.M."/>
            <person name="Pohl T."/>
            <person name="Merkel B.J."/>
            <person name="Hornburger P."/>
            <person name="Mueller R.-W."/>
            <person name="Bruemmer F."/>
            <person name="Labrenz M."/>
            <person name="Spormann A.M."/>
            <person name="Op den Camp H."/>
            <person name="Overmann J."/>
            <person name="Amann R."/>
            <person name="Jetten M.S.M."/>
            <person name="Mascher T."/>
            <person name="Medema M.H."/>
            <person name="Devos D.P."/>
            <person name="Kaster A.-K."/>
            <person name="Ovreas L."/>
            <person name="Rohde M."/>
            <person name="Galperin M.Y."/>
            <person name="Jogler C."/>
        </authorList>
    </citation>
    <scope>NUCLEOTIDE SEQUENCE [LARGE SCALE GENOMIC DNA]</scope>
    <source>
        <strain evidence="2 3">HG66A1</strain>
    </source>
</reference>
<sequence length="170" mass="19279">MVIKIAKTRAASANDLFVLEKTLGVKLPDSFRDFLKEYDGAEPESNLFEIDETNNSGVNEFILAQLILKERALIENLSPQAFPFAFAEGGNYVILDLNGRETVLFWDHETAELIQLSDSFEKFLSDLQPFSLDDVKLEPGDVGEVWIDPDFLREHADLFYESEDDLQNNG</sequence>
<keyword evidence="3" id="KW-1185">Reference proteome</keyword>
<evidence type="ECO:0000313" key="2">
    <source>
        <dbReference type="EMBL" id="QDT20050.1"/>
    </source>
</evidence>
<dbReference type="Proteomes" id="UP000320421">
    <property type="component" value="Chromosome"/>
</dbReference>
<dbReference type="SUPFAM" id="SSF160631">
    <property type="entry name" value="SMI1/KNR4-like"/>
    <property type="match status" value="1"/>
</dbReference>
<dbReference type="Gene3D" id="3.40.1580.10">
    <property type="entry name" value="SMI1/KNR4-like"/>
    <property type="match status" value="1"/>
</dbReference>
<dbReference type="Pfam" id="PF09346">
    <property type="entry name" value="SMI1_KNR4"/>
    <property type="match status" value="1"/>
</dbReference>
<protein>
    <submittedName>
        <fullName evidence="2">SMI1 / KNR4 family protein</fullName>
    </submittedName>
</protein>